<comment type="subcellular location">
    <subcellularLocation>
        <location evidence="1">Cytoplasmic vesicle</location>
        <location evidence="1">Secretory vesicle</location>
        <location evidence="1">Acrosome</location>
    </subcellularLocation>
</comment>
<evidence type="ECO:0000256" key="3">
    <source>
        <dbReference type="ARBA" id="ARBA00023329"/>
    </source>
</evidence>
<evidence type="ECO:0000313" key="6">
    <source>
        <dbReference type="EMBL" id="TWW59723.1"/>
    </source>
</evidence>
<dbReference type="InterPro" id="IPR052472">
    <property type="entry name" value="MORN3"/>
</dbReference>
<evidence type="ECO:0000256" key="1">
    <source>
        <dbReference type="ARBA" id="ARBA00004218"/>
    </source>
</evidence>
<comment type="caution">
    <text evidence="6">The sequence shown here is derived from an EMBL/GenBank/DDBJ whole genome shotgun (WGS) entry which is preliminary data.</text>
</comment>
<dbReference type="Pfam" id="PF02493">
    <property type="entry name" value="MORN"/>
    <property type="match status" value="6"/>
</dbReference>
<evidence type="ECO:0000313" key="7">
    <source>
        <dbReference type="Proteomes" id="UP000324091"/>
    </source>
</evidence>
<dbReference type="SMART" id="SM00698">
    <property type="entry name" value="MORN"/>
    <property type="match status" value="6"/>
</dbReference>
<evidence type="ECO:0000256" key="2">
    <source>
        <dbReference type="ARBA" id="ARBA00022737"/>
    </source>
</evidence>
<keyword evidence="7" id="KW-1185">Reference proteome</keyword>
<dbReference type="SUPFAM" id="SSF82185">
    <property type="entry name" value="Histone H3 K4-specific methyltransferase SET7/9 N-terminal domain"/>
    <property type="match status" value="2"/>
</dbReference>
<reference evidence="6 7" key="1">
    <citation type="submission" date="2019-04" db="EMBL/GenBank/DDBJ databases">
        <title>Chromosome genome assembly for Takifugu flavidus.</title>
        <authorList>
            <person name="Xiao S."/>
        </authorList>
    </citation>
    <scope>NUCLEOTIDE SEQUENCE [LARGE SCALE GENOMIC DNA]</scope>
    <source>
        <strain evidence="6">HTHZ2018</strain>
        <tissue evidence="6">Muscle</tissue>
    </source>
</reference>
<gene>
    <name evidence="6" type="ORF">D4764_06G0012530</name>
</gene>
<dbReference type="InterPro" id="IPR003409">
    <property type="entry name" value="MORN"/>
</dbReference>
<keyword evidence="2" id="KW-0677">Repeat</keyword>
<dbReference type="GO" id="GO:0001669">
    <property type="term" value="C:acrosomal vesicle"/>
    <property type="evidence" value="ECO:0007669"/>
    <property type="project" value="UniProtKB-SubCell"/>
</dbReference>
<evidence type="ECO:0000256" key="5">
    <source>
        <dbReference type="ARBA" id="ARBA00045851"/>
    </source>
</evidence>
<proteinExistence type="predicted"/>
<dbReference type="PANTHER" id="PTHR46511">
    <property type="entry name" value="MORN REPEAT-CONTAINING PROTEIN 3"/>
    <property type="match status" value="1"/>
</dbReference>
<dbReference type="Proteomes" id="UP000324091">
    <property type="component" value="Chromosome 6"/>
</dbReference>
<organism evidence="6 7">
    <name type="scientific">Takifugu flavidus</name>
    <name type="common">sansaifugu</name>
    <dbReference type="NCBI Taxonomy" id="433684"/>
    <lineage>
        <taxon>Eukaryota</taxon>
        <taxon>Metazoa</taxon>
        <taxon>Chordata</taxon>
        <taxon>Craniata</taxon>
        <taxon>Vertebrata</taxon>
        <taxon>Euteleostomi</taxon>
        <taxon>Actinopterygii</taxon>
        <taxon>Neopterygii</taxon>
        <taxon>Teleostei</taxon>
        <taxon>Neoteleostei</taxon>
        <taxon>Acanthomorphata</taxon>
        <taxon>Eupercaria</taxon>
        <taxon>Tetraodontiformes</taxon>
        <taxon>Tetradontoidea</taxon>
        <taxon>Tetraodontidae</taxon>
        <taxon>Takifugu</taxon>
    </lineage>
</organism>
<protein>
    <recommendedName>
        <fullName evidence="4">MORN repeat-containing protein 3</fullName>
    </recommendedName>
</protein>
<dbReference type="AlphaFoldDB" id="A0A5C6MXP5"/>
<name>A0A5C6MXP5_9TELE</name>
<accession>A0A5C6MXP5</accession>
<comment type="function">
    <text evidence="5">Assembles a suppression complex (suppresome) by tethering SIRT1 and MDM2 to regulate composite modifications of p53/TP53. Confers both deacetylation-mediated functional inactivation, by SIRT1, and ubiquitination-dependent degradation, by MDM2, of p53/TP53, promoting a proliferative and cell survival behaviors. May play a role in the regulation of spermatogenesis.</text>
</comment>
<dbReference type="EMBL" id="RHFK02000019">
    <property type="protein sequence ID" value="TWW59723.1"/>
    <property type="molecule type" value="Genomic_DNA"/>
</dbReference>
<dbReference type="PANTHER" id="PTHR46511:SF1">
    <property type="entry name" value="MORN REPEAT-CONTAINING PROTEIN 3"/>
    <property type="match status" value="1"/>
</dbReference>
<dbReference type="Gene3D" id="2.20.110.10">
    <property type="entry name" value="Histone H3 K4-specific methyltransferase SET7/9 N-terminal domain"/>
    <property type="match status" value="3"/>
</dbReference>
<evidence type="ECO:0000256" key="4">
    <source>
        <dbReference type="ARBA" id="ARBA00039854"/>
    </source>
</evidence>
<sequence length="215" mass="24845">MKLREEMAKKNGLHHKVFSVDNYSVNEYTGEWLDDKKHGYGTQIWSKTGSMYVGFWKYGKPDGEGTQKVLDPKLKDYIVRYAGHWKNGKKHGMGLYFGDDSTIYDGQWAKDHRNGWGRMYYPNGDVYAGEWLNDLQHGQGIMYYANKNIYVGNWSAGSKDGNGSCYSHSKRRYFEGVWVDGSPTSLQQLSDSEFEARNQNIQSCIEILQMWNPMV</sequence>
<keyword evidence="3" id="KW-0968">Cytoplasmic vesicle</keyword>